<dbReference type="InterPro" id="IPR036625">
    <property type="entry name" value="E3-bd_dom_sf"/>
</dbReference>
<proteinExistence type="predicted"/>
<dbReference type="SUPFAM" id="SSF51230">
    <property type="entry name" value="Single hybrid motif"/>
    <property type="match status" value="1"/>
</dbReference>
<accession>A0ABX8Z972</accession>
<dbReference type="Pfam" id="PF00364">
    <property type="entry name" value="Biotin_lipoyl"/>
    <property type="match status" value="1"/>
</dbReference>
<dbReference type="Gene3D" id="4.10.320.10">
    <property type="entry name" value="E3-binding domain"/>
    <property type="match status" value="1"/>
</dbReference>
<organism evidence="2 3">
    <name type="scientific">Deefgea tanakiae</name>
    <dbReference type="NCBI Taxonomy" id="2865840"/>
    <lineage>
        <taxon>Bacteria</taxon>
        <taxon>Pseudomonadati</taxon>
        <taxon>Pseudomonadota</taxon>
        <taxon>Betaproteobacteria</taxon>
        <taxon>Neisseriales</taxon>
        <taxon>Chitinibacteraceae</taxon>
        <taxon>Deefgea</taxon>
    </lineage>
</organism>
<dbReference type="InterPro" id="IPR011053">
    <property type="entry name" value="Single_hybrid_motif"/>
</dbReference>
<evidence type="ECO:0000313" key="3">
    <source>
        <dbReference type="Proteomes" id="UP000825679"/>
    </source>
</evidence>
<dbReference type="Gene3D" id="2.40.50.100">
    <property type="match status" value="1"/>
</dbReference>
<name>A0ABX8Z972_9NEIS</name>
<evidence type="ECO:0000313" key="2">
    <source>
        <dbReference type="EMBL" id="QZA77449.1"/>
    </source>
</evidence>
<dbReference type="InterPro" id="IPR000089">
    <property type="entry name" value="Biotin_lipoyl"/>
</dbReference>
<dbReference type="EMBL" id="CP081150">
    <property type="protein sequence ID" value="QZA77449.1"/>
    <property type="molecule type" value="Genomic_DNA"/>
</dbReference>
<reference evidence="2 3" key="1">
    <citation type="submission" date="2021-08" db="EMBL/GenBank/DDBJ databases">
        <title>complete genome sequencing of Deefgea sp. D25.</title>
        <authorList>
            <person name="Bae J.-W."/>
            <person name="Gim D.-H."/>
        </authorList>
    </citation>
    <scope>NUCLEOTIDE SEQUENCE [LARGE SCALE GENOMIC DNA]</scope>
    <source>
        <strain evidence="2 3">D25</strain>
    </source>
</reference>
<evidence type="ECO:0000259" key="1">
    <source>
        <dbReference type="Pfam" id="PF00364"/>
    </source>
</evidence>
<gene>
    <name evidence="2" type="ORF">K4H28_14360</name>
</gene>
<dbReference type="Proteomes" id="UP000825679">
    <property type="component" value="Chromosome"/>
</dbReference>
<dbReference type="RefSeq" id="WP_221005830.1">
    <property type="nucleotide sequence ID" value="NZ_CP081150.1"/>
</dbReference>
<dbReference type="SUPFAM" id="SSF47005">
    <property type="entry name" value="Peripheral subunit-binding domain of 2-oxo acid dehydrogenase complex"/>
    <property type="match status" value="1"/>
</dbReference>
<protein>
    <recommendedName>
        <fullName evidence="1">Lipoyl-binding domain-containing protein</fullName>
    </recommendedName>
</protein>
<sequence>MNKNFTTHLICAPDLPHTVAVALFHVEPGQTVPRDTLLLTLECKGKTWPILAPESGEISSFMVEMDEEINTGDLLLLMEVEEAPTGFLEIAPEPSAQQIAPTPIRPLPSSSALKITPAAAQLAARLGVDVSTVAANGLTGEIGEREVEQYVRDILLRWQQLKQWINE</sequence>
<keyword evidence="3" id="KW-1185">Reference proteome</keyword>
<feature type="domain" description="Lipoyl-binding" evidence="1">
    <location>
        <begin position="12"/>
        <end position="76"/>
    </location>
</feature>